<evidence type="ECO:0000313" key="10">
    <source>
        <dbReference type="EMBL" id="MCW3804814.1"/>
    </source>
</evidence>
<keyword evidence="2 8" id="KW-0963">Cytoplasm</keyword>
<evidence type="ECO:0000313" key="11">
    <source>
        <dbReference type="Proteomes" id="UP001207408"/>
    </source>
</evidence>
<dbReference type="EC" id="6.3.4.19" evidence="8"/>
<proteinExistence type="inferred from homology"/>
<evidence type="ECO:0000256" key="3">
    <source>
        <dbReference type="ARBA" id="ARBA00022598"/>
    </source>
</evidence>
<comment type="caution">
    <text evidence="10">The sequence shown here is derived from an EMBL/GenBank/DDBJ whole genome shotgun (WGS) entry which is preliminary data.</text>
</comment>
<dbReference type="SUPFAM" id="SSF52402">
    <property type="entry name" value="Adenine nucleotide alpha hydrolases-like"/>
    <property type="match status" value="1"/>
</dbReference>
<dbReference type="SUPFAM" id="SSF56037">
    <property type="entry name" value="PheT/TilS domain"/>
    <property type="match status" value="1"/>
</dbReference>
<dbReference type="Pfam" id="PF11734">
    <property type="entry name" value="TilS_C"/>
    <property type="match status" value="1"/>
</dbReference>
<dbReference type="PANTHER" id="PTHR43033:SF1">
    <property type="entry name" value="TRNA(ILE)-LYSIDINE SYNTHASE-RELATED"/>
    <property type="match status" value="1"/>
</dbReference>
<evidence type="ECO:0000256" key="8">
    <source>
        <dbReference type="HAMAP-Rule" id="MF_01161"/>
    </source>
</evidence>
<dbReference type="GO" id="GO:0032267">
    <property type="term" value="F:tRNA(Ile)-lysidine synthase activity"/>
    <property type="evidence" value="ECO:0007669"/>
    <property type="project" value="UniProtKB-EC"/>
</dbReference>
<evidence type="ECO:0000256" key="6">
    <source>
        <dbReference type="ARBA" id="ARBA00022840"/>
    </source>
</evidence>
<feature type="domain" description="Lysidine-tRNA(Ile) synthetase C-terminal" evidence="9">
    <location>
        <begin position="372"/>
        <end position="444"/>
    </location>
</feature>
<dbReference type="CDD" id="cd01992">
    <property type="entry name" value="TilS_N"/>
    <property type="match status" value="1"/>
</dbReference>
<accession>A0AAE3MC11</accession>
<dbReference type="AlphaFoldDB" id="A0AAE3MC11"/>
<dbReference type="PANTHER" id="PTHR43033">
    <property type="entry name" value="TRNA(ILE)-LYSIDINE SYNTHASE-RELATED"/>
    <property type="match status" value="1"/>
</dbReference>
<keyword evidence="5 8" id="KW-0547">Nucleotide-binding</keyword>
<protein>
    <recommendedName>
        <fullName evidence="8">tRNA(Ile)-lysidine synthase</fullName>
        <ecNumber evidence="8">6.3.4.19</ecNumber>
    </recommendedName>
    <alternativeName>
        <fullName evidence="8">tRNA(Ile)-2-lysyl-cytidine synthase</fullName>
    </alternativeName>
    <alternativeName>
        <fullName evidence="8">tRNA(Ile)-lysidine synthetase</fullName>
    </alternativeName>
</protein>
<evidence type="ECO:0000259" key="9">
    <source>
        <dbReference type="SMART" id="SM00977"/>
    </source>
</evidence>
<name>A0AAE3MC11_9BACT</name>
<dbReference type="NCBIfam" id="TIGR02433">
    <property type="entry name" value="lysidine_TilS_C"/>
    <property type="match status" value="1"/>
</dbReference>
<organism evidence="10 11">
    <name type="scientific">Plebeiibacterium marinum</name>
    <dbReference type="NCBI Taxonomy" id="2992111"/>
    <lineage>
        <taxon>Bacteria</taxon>
        <taxon>Pseudomonadati</taxon>
        <taxon>Bacteroidota</taxon>
        <taxon>Bacteroidia</taxon>
        <taxon>Marinilabiliales</taxon>
        <taxon>Marinilabiliaceae</taxon>
        <taxon>Plebeiibacterium</taxon>
    </lineage>
</organism>
<dbReference type="Proteomes" id="UP001207408">
    <property type="component" value="Unassembled WGS sequence"/>
</dbReference>
<reference evidence="10" key="1">
    <citation type="submission" date="2022-10" db="EMBL/GenBank/DDBJ databases">
        <authorList>
            <person name="Yu W.X."/>
        </authorList>
    </citation>
    <scope>NUCLEOTIDE SEQUENCE</scope>
    <source>
        <strain evidence="10">D04</strain>
    </source>
</reference>
<comment type="domain">
    <text evidence="8">The N-terminal region contains the highly conserved SGGXDS motif, predicted to be a P-loop motif involved in ATP binding.</text>
</comment>
<comment type="catalytic activity">
    <reaction evidence="7 8">
        <text>cytidine(34) in tRNA(Ile2) + L-lysine + ATP = lysidine(34) in tRNA(Ile2) + AMP + diphosphate + H(+)</text>
        <dbReference type="Rhea" id="RHEA:43744"/>
        <dbReference type="Rhea" id="RHEA-COMP:10625"/>
        <dbReference type="Rhea" id="RHEA-COMP:10670"/>
        <dbReference type="ChEBI" id="CHEBI:15378"/>
        <dbReference type="ChEBI" id="CHEBI:30616"/>
        <dbReference type="ChEBI" id="CHEBI:32551"/>
        <dbReference type="ChEBI" id="CHEBI:33019"/>
        <dbReference type="ChEBI" id="CHEBI:82748"/>
        <dbReference type="ChEBI" id="CHEBI:83665"/>
        <dbReference type="ChEBI" id="CHEBI:456215"/>
        <dbReference type="EC" id="6.3.4.19"/>
    </reaction>
</comment>
<dbReference type="SMART" id="SM00977">
    <property type="entry name" value="TilS_C"/>
    <property type="match status" value="1"/>
</dbReference>
<comment type="function">
    <text evidence="8">Ligates lysine onto the cytidine present at position 34 of the AUA codon-specific tRNA(Ile) that contains the anticodon CAU, in an ATP-dependent manner. Cytidine is converted to lysidine, thus changing the amino acid specificity of the tRNA from methionine to isoleucine.</text>
</comment>
<sequence>MDKFVMEDQFVKYLNSHCGFKRGEKVLVALSGGADSIALLHLFKVNGIEIFAAHCNFNLRGDESDGDEDYVRDFCKSWDIELFVKSFDTVGYSSEKGISIEMAARDLRYAWFDDLLEQHEIDWVATGHHKDDSIETFFLNLLRGTGVRGLSGIKPLTGKVIRPLLGFSRDMIEDYCQLNHLNYRTDSSNLESVYTRNKIRNEIIPLFEQINPSFKETMLMNMAHVGQVNEFLSNTVEDIKQNLVVEQDDSLLISLRHVNEFKDKKLVLFEILHPYGFNSSTVSEVVEAVEQDVSGKQFFANEYRLIKDRHNLILLPVKDEEEEKCFYISREEAEVTAPVALVIEKNLEKDNYVIEKSRFVGQFDEELIEYPLTIRKWEQGDTFRPLGMKNFKKLSDFFIDQKFSLKDKEDVWLLLSGNDIIWIMGHRTDDRYKITEKTKRVIKFTLRSKAVPW</sequence>
<feature type="binding site" evidence="8">
    <location>
        <begin position="31"/>
        <end position="36"/>
    </location>
    <ligand>
        <name>ATP</name>
        <dbReference type="ChEBI" id="CHEBI:30616"/>
    </ligand>
</feature>
<dbReference type="Gene3D" id="3.40.50.620">
    <property type="entry name" value="HUPs"/>
    <property type="match status" value="1"/>
</dbReference>
<comment type="similarity">
    <text evidence="8">Belongs to the tRNA(Ile)-lysidine synthase family.</text>
</comment>
<dbReference type="GO" id="GO:0005737">
    <property type="term" value="C:cytoplasm"/>
    <property type="evidence" value="ECO:0007669"/>
    <property type="project" value="UniProtKB-SubCell"/>
</dbReference>
<keyword evidence="11" id="KW-1185">Reference proteome</keyword>
<gene>
    <name evidence="8 10" type="primary">tilS</name>
    <name evidence="10" type="ORF">OM074_04195</name>
</gene>
<dbReference type="InterPro" id="IPR012796">
    <property type="entry name" value="Lysidine-tRNA-synth_C"/>
</dbReference>
<dbReference type="InterPro" id="IPR014729">
    <property type="entry name" value="Rossmann-like_a/b/a_fold"/>
</dbReference>
<evidence type="ECO:0000256" key="1">
    <source>
        <dbReference type="ARBA" id="ARBA00004496"/>
    </source>
</evidence>
<evidence type="ECO:0000256" key="7">
    <source>
        <dbReference type="ARBA" id="ARBA00048539"/>
    </source>
</evidence>
<dbReference type="Pfam" id="PF01171">
    <property type="entry name" value="ATP_bind_3"/>
    <property type="match status" value="1"/>
</dbReference>
<dbReference type="GO" id="GO:0005524">
    <property type="term" value="F:ATP binding"/>
    <property type="evidence" value="ECO:0007669"/>
    <property type="project" value="UniProtKB-UniRule"/>
</dbReference>
<evidence type="ECO:0000256" key="5">
    <source>
        <dbReference type="ARBA" id="ARBA00022741"/>
    </source>
</evidence>
<evidence type="ECO:0000256" key="2">
    <source>
        <dbReference type="ARBA" id="ARBA00022490"/>
    </source>
</evidence>
<keyword evidence="6 8" id="KW-0067">ATP-binding</keyword>
<dbReference type="GO" id="GO:0006400">
    <property type="term" value="P:tRNA modification"/>
    <property type="evidence" value="ECO:0007669"/>
    <property type="project" value="UniProtKB-UniRule"/>
</dbReference>
<dbReference type="InterPro" id="IPR012094">
    <property type="entry name" value="tRNA_Ile_lys_synt"/>
</dbReference>
<dbReference type="EMBL" id="JAPDPI010000005">
    <property type="protein sequence ID" value="MCW3804814.1"/>
    <property type="molecule type" value="Genomic_DNA"/>
</dbReference>
<dbReference type="HAMAP" id="MF_01161">
    <property type="entry name" value="tRNA_Ile_lys_synt"/>
    <property type="match status" value="1"/>
</dbReference>
<dbReference type="InterPro" id="IPR011063">
    <property type="entry name" value="TilS/TtcA_N"/>
</dbReference>
<dbReference type="InterPro" id="IPR012795">
    <property type="entry name" value="tRNA_Ile_lys_synt_N"/>
</dbReference>
<dbReference type="RefSeq" id="WP_301198036.1">
    <property type="nucleotide sequence ID" value="NZ_JAPDPI010000005.1"/>
</dbReference>
<keyword evidence="4 8" id="KW-0819">tRNA processing</keyword>
<dbReference type="NCBIfam" id="TIGR02432">
    <property type="entry name" value="lysidine_TilS_N"/>
    <property type="match status" value="1"/>
</dbReference>
<comment type="subcellular location">
    <subcellularLocation>
        <location evidence="1 8">Cytoplasm</location>
    </subcellularLocation>
</comment>
<evidence type="ECO:0000256" key="4">
    <source>
        <dbReference type="ARBA" id="ARBA00022694"/>
    </source>
</evidence>
<keyword evidence="3 8" id="KW-0436">Ligase</keyword>